<dbReference type="AlphaFoldDB" id="A0A0P0CJX4"/>
<dbReference type="KEGG" id="ahz:APS56_15985"/>
<keyword evidence="1" id="KW-0812">Transmembrane</keyword>
<keyword evidence="1" id="KW-1133">Transmembrane helix</keyword>
<sequence>MKENKFIEKFKHKPKSELEYKIENASLYETDAVEAAKYLLENYSELENIEIAENTQTEFQFKEKAFFKNKWIYRLAVFSSFFIMAISFWASDINESYDLIIWGILNLLFLIVLISKHKKTLLLLKILSGGALCFLVYRYVNFYIILGESDTFTLLIKDMKYLAVYLFIIFGGELIIENRKVKINKKKRYTTPYKNNA</sequence>
<gene>
    <name evidence="2" type="ORF">APS56_15985</name>
</gene>
<dbReference type="SUPFAM" id="SSF48425">
    <property type="entry name" value="Sec7 domain"/>
    <property type="match status" value="1"/>
</dbReference>
<reference evidence="2 3" key="1">
    <citation type="submission" date="2015-10" db="EMBL/GenBank/DDBJ databases">
        <authorList>
            <person name="Gilbert D.G."/>
        </authorList>
    </citation>
    <scope>NUCLEOTIDE SEQUENCE [LARGE SCALE GENOMIC DNA]</scope>
    <source>
        <strain evidence="3">HZ-22</strain>
    </source>
</reference>
<keyword evidence="1" id="KW-0472">Membrane</keyword>
<dbReference type="OrthoDB" id="764986at2"/>
<organism evidence="2 3">
    <name type="scientific">Pseudalgibacter alginicilyticus</name>
    <dbReference type="NCBI Taxonomy" id="1736674"/>
    <lineage>
        <taxon>Bacteria</taxon>
        <taxon>Pseudomonadati</taxon>
        <taxon>Bacteroidota</taxon>
        <taxon>Flavobacteriia</taxon>
        <taxon>Flavobacteriales</taxon>
        <taxon>Flavobacteriaceae</taxon>
        <taxon>Pseudalgibacter</taxon>
    </lineage>
</organism>
<dbReference type="InterPro" id="IPR035999">
    <property type="entry name" value="Sec7_dom_sf"/>
</dbReference>
<dbReference type="RefSeq" id="WP_054730727.1">
    <property type="nucleotide sequence ID" value="NZ_CP012898.1"/>
</dbReference>
<protein>
    <submittedName>
        <fullName evidence="2">Uncharacterized protein</fullName>
    </submittedName>
</protein>
<feature type="transmembrane region" description="Helical" evidence="1">
    <location>
        <begin position="159"/>
        <end position="176"/>
    </location>
</feature>
<keyword evidence="3" id="KW-1185">Reference proteome</keyword>
<proteinExistence type="predicted"/>
<name>A0A0P0CJX4_9FLAO</name>
<evidence type="ECO:0000313" key="2">
    <source>
        <dbReference type="EMBL" id="ALJ06541.1"/>
    </source>
</evidence>
<feature type="transmembrane region" description="Helical" evidence="1">
    <location>
        <begin position="71"/>
        <end position="90"/>
    </location>
</feature>
<dbReference type="EMBL" id="CP012898">
    <property type="protein sequence ID" value="ALJ06541.1"/>
    <property type="molecule type" value="Genomic_DNA"/>
</dbReference>
<accession>A0A0P0CJX4</accession>
<dbReference type="STRING" id="1736674.APS56_15985"/>
<dbReference type="GO" id="GO:0005085">
    <property type="term" value="F:guanyl-nucleotide exchange factor activity"/>
    <property type="evidence" value="ECO:0007669"/>
    <property type="project" value="InterPro"/>
</dbReference>
<evidence type="ECO:0000313" key="3">
    <source>
        <dbReference type="Proteomes" id="UP000057981"/>
    </source>
</evidence>
<feature type="transmembrane region" description="Helical" evidence="1">
    <location>
        <begin position="121"/>
        <end position="139"/>
    </location>
</feature>
<dbReference type="GO" id="GO:0032012">
    <property type="term" value="P:regulation of ARF protein signal transduction"/>
    <property type="evidence" value="ECO:0007669"/>
    <property type="project" value="InterPro"/>
</dbReference>
<dbReference type="Proteomes" id="UP000057981">
    <property type="component" value="Chromosome"/>
</dbReference>
<feature type="transmembrane region" description="Helical" evidence="1">
    <location>
        <begin position="96"/>
        <end position="114"/>
    </location>
</feature>
<evidence type="ECO:0000256" key="1">
    <source>
        <dbReference type="SAM" id="Phobius"/>
    </source>
</evidence>